<dbReference type="InterPro" id="IPR044212">
    <property type="entry name" value="IBR5-like"/>
</dbReference>
<name>A0A9D5C359_9LILI</name>
<dbReference type="PANTHER" id="PTHR47244">
    <property type="entry name" value="PROTEIN-TYROSINE-PHOSPHATASE IBR5"/>
    <property type="match status" value="1"/>
</dbReference>
<comment type="similarity">
    <text evidence="1">Belongs to the TFIIF alpha subunit family.</text>
</comment>
<dbReference type="SUPFAM" id="SSF46785">
    <property type="entry name" value="Winged helix' DNA-binding domain"/>
    <property type="match status" value="1"/>
</dbReference>
<dbReference type="EMBL" id="JAGGNH010000008">
    <property type="protein sequence ID" value="KAJ0965219.1"/>
    <property type="molecule type" value="Genomic_DNA"/>
</dbReference>
<protein>
    <recommendedName>
        <fullName evidence="1">Transcription initiation factor IIF subunit alpha</fullName>
    </recommendedName>
</protein>
<keyword evidence="3" id="KW-1185">Reference proteome</keyword>
<dbReference type="Gene3D" id="1.10.10.10">
    <property type="entry name" value="Winged helix-like DNA-binding domain superfamily/Winged helix DNA-binding domain"/>
    <property type="match status" value="1"/>
</dbReference>
<keyword evidence="1" id="KW-0539">Nucleus</keyword>
<dbReference type="Pfam" id="PF05793">
    <property type="entry name" value="TFIIF_alpha"/>
    <property type="match status" value="1"/>
</dbReference>
<dbReference type="OrthoDB" id="76676at2759"/>
<dbReference type="GO" id="GO:0032968">
    <property type="term" value="P:positive regulation of transcription elongation by RNA polymerase II"/>
    <property type="evidence" value="ECO:0007669"/>
    <property type="project" value="InterPro"/>
</dbReference>
<reference evidence="2" key="1">
    <citation type="submission" date="2021-03" db="EMBL/GenBank/DDBJ databases">
        <authorList>
            <person name="Li Z."/>
            <person name="Yang C."/>
        </authorList>
    </citation>
    <scope>NUCLEOTIDE SEQUENCE</scope>
    <source>
        <strain evidence="2">Dzin_1.0</strain>
        <tissue evidence="2">Leaf</tissue>
    </source>
</reference>
<dbReference type="InterPro" id="IPR036390">
    <property type="entry name" value="WH_DNA-bd_sf"/>
</dbReference>
<dbReference type="GO" id="GO:0033549">
    <property type="term" value="F:MAP kinase phosphatase activity"/>
    <property type="evidence" value="ECO:0007669"/>
    <property type="project" value="InterPro"/>
</dbReference>
<organism evidence="2 3">
    <name type="scientific">Dioscorea zingiberensis</name>
    <dbReference type="NCBI Taxonomy" id="325984"/>
    <lineage>
        <taxon>Eukaryota</taxon>
        <taxon>Viridiplantae</taxon>
        <taxon>Streptophyta</taxon>
        <taxon>Embryophyta</taxon>
        <taxon>Tracheophyta</taxon>
        <taxon>Spermatophyta</taxon>
        <taxon>Magnoliopsida</taxon>
        <taxon>Liliopsida</taxon>
        <taxon>Dioscoreales</taxon>
        <taxon>Dioscoreaceae</taxon>
        <taxon>Dioscorea</taxon>
    </lineage>
</organism>
<dbReference type="Proteomes" id="UP001085076">
    <property type="component" value="Miscellaneous, Linkage group lg08"/>
</dbReference>
<sequence>MVEPCGVCGHRHEYEIGEMCGMCGHRKPGPSEMLLMQSPPSEIMKSFYSMFGYGYQTIEGLQTKGISRIPNDTRPTSEETPTKISVRTFVSTVSTSASRAEATQSVPSAAPVTEEEIRNFLMSTPPVTVLDFLSTYMPRMKSHEEMRVFAKTVRRISKSADVNGRMRVVLREK</sequence>
<comment type="caution">
    <text evidence="2">The sequence shown here is derived from an EMBL/GenBank/DDBJ whole genome shotgun (WGS) entry which is preliminary data.</text>
</comment>
<dbReference type="GO" id="GO:0003677">
    <property type="term" value="F:DNA binding"/>
    <property type="evidence" value="ECO:0007669"/>
    <property type="project" value="UniProtKB-KW"/>
</dbReference>
<dbReference type="GO" id="GO:0006367">
    <property type="term" value="P:transcription initiation at RNA polymerase II promoter"/>
    <property type="evidence" value="ECO:0007669"/>
    <property type="project" value="InterPro"/>
</dbReference>
<dbReference type="InterPro" id="IPR036388">
    <property type="entry name" value="WH-like_DNA-bd_sf"/>
</dbReference>
<keyword evidence="1" id="KW-0804">Transcription</keyword>
<dbReference type="InterPro" id="IPR008851">
    <property type="entry name" value="TFIIF-alpha"/>
</dbReference>
<dbReference type="GO" id="GO:0005634">
    <property type="term" value="C:nucleus"/>
    <property type="evidence" value="ECO:0007669"/>
    <property type="project" value="UniProtKB-SubCell"/>
</dbReference>
<dbReference type="AlphaFoldDB" id="A0A9D5C359"/>
<dbReference type="PANTHER" id="PTHR47244:SF1">
    <property type="entry name" value="PROTEIN-TYROSINE-PHOSPHATASE IBR5"/>
    <property type="match status" value="1"/>
</dbReference>
<gene>
    <name evidence="2" type="ORF">J5N97_026357</name>
</gene>
<reference evidence="2" key="2">
    <citation type="journal article" date="2022" name="Hortic Res">
        <title>The genome of Dioscorea zingiberensis sheds light on the biosynthesis, origin and evolution of the medicinally important diosgenin saponins.</title>
        <authorList>
            <person name="Li Y."/>
            <person name="Tan C."/>
            <person name="Li Z."/>
            <person name="Guo J."/>
            <person name="Li S."/>
            <person name="Chen X."/>
            <person name="Wang C."/>
            <person name="Dai X."/>
            <person name="Yang H."/>
            <person name="Song W."/>
            <person name="Hou L."/>
            <person name="Xu J."/>
            <person name="Tong Z."/>
            <person name="Xu A."/>
            <person name="Yuan X."/>
            <person name="Wang W."/>
            <person name="Yang Q."/>
            <person name="Chen L."/>
            <person name="Sun Z."/>
            <person name="Wang K."/>
            <person name="Pan B."/>
            <person name="Chen J."/>
            <person name="Bao Y."/>
            <person name="Liu F."/>
            <person name="Qi X."/>
            <person name="Gang D.R."/>
            <person name="Wen J."/>
            <person name="Li J."/>
        </authorList>
    </citation>
    <scope>NUCLEOTIDE SEQUENCE</scope>
    <source>
        <strain evidence="2">Dzin_1.0</strain>
    </source>
</reference>
<keyword evidence="1" id="KW-0238">DNA-binding</keyword>
<comment type="subcellular location">
    <subcellularLocation>
        <location evidence="1">Nucleus</location>
    </subcellularLocation>
</comment>
<dbReference type="GO" id="GO:0009738">
    <property type="term" value="P:abscisic acid-activated signaling pathway"/>
    <property type="evidence" value="ECO:0007669"/>
    <property type="project" value="InterPro"/>
</dbReference>
<accession>A0A9D5C359</accession>
<evidence type="ECO:0000313" key="2">
    <source>
        <dbReference type="EMBL" id="KAJ0965219.1"/>
    </source>
</evidence>
<evidence type="ECO:0000313" key="3">
    <source>
        <dbReference type="Proteomes" id="UP001085076"/>
    </source>
</evidence>
<dbReference type="GO" id="GO:0009734">
    <property type="term" value="P:auxin-activated signaling pathway"/>
    <property type="evidence" value="ECO:0007669"/>
    <property type="project" value="InterPro"/>
</dbReference>
<proteinExistence type="inferred from homology"/>
<comment type="function">
    <text evidence="1">TFIIF is a general transcription initiation factor that binds to RNA polymerase II and helps to recruit it to the initiation complex in collaboration with TFIIB. It promotes transcription elongation.</text>
</comment>
<keyword evidence="1" id="KW-0805">Transcription regulation</keyword>
<evidence type="ECO:0000256" key="1">
    <source>
        <dbReference type="RuleBase" id="RU366044"/>
    </source>
</evidence>